<keyword evidence="2" id="KW-0677">Repeat</keyword>
<dbReference type="Pfam" id="PF00013">
    <property type="entry name" value="KH_1"/>
    <property type="match status" value="3"/>
</dbReference>
<evidence type="ECO:0000256" key="1">
    <source>
        <dbReference type="ARBA" id="ARBA00004123"/>
    </source>
</evidence>
<evidence type="ECO:0000256" key="5">
    <source>
        <dbReference type="SAM" id="MobiDB-lite"/>
    </source>
</evidence>
<evidence type="ECO:0000313" key="7">
    <source>
        <dbReference type="EMBL" id="VDP03446.1"/>
    </source>
</evidence>
<dbReference type="SMART" id="SM00322">
    <property type="entry name" value="KH"/>
    <property type="match status" value="3"/>
</dbReference>
<dbReference type="Pfam" id="PF09005">
    <property type="entry name" value="FUBP_C"/>
    <property type="match status" value="1"/>
</dbReference>
<dbReference type="SUPFAM" id="SSF54791">
    <property type="entry name" value="Eukaryotic type KH-domain (KH-domain type I)"/>
    <property type="match status" value="3"/>
</dbReference>
<feature type="region of interest" description="Disordered" evidence="5">
    <location>
        <begin position="333"/>
        <end position="361"/>
    </location>
</feature>
<dbReference type="GO" id="GO:0003723">
    <property type="term" value="F:RNA binding"/>
    <property type="evidence" value="ECO:0007669"/>
    <property type="project" value="UniProtKB-UniRule"/>
</dbReference>
<evidence type="ECO:0000256" key="2">
    <source>
        <dbReference type="ARBA" id="ARBA00022737"/>
    </source>
</evidence>
<evidence type="ECO:0000313" key="8">
    <source>
        <dbReference type="Proteomes" id="UP000050761"/>
    </source>
</evidence>
<dbReference type="CDD" id="cd22397">
    <property type="entry name" value="KH-I_FUBP_rpt2"/>
    <property type="match status" value="1"/>
</dbReference>
<dbReference type="PANTHER" id="PTHR10288">
    <property type="entry name" value="KH DOMAIN CONTAINING RNA BINDING PROTEIN"/>
    <property type="match status" value="1"/>
</dbReference>
<dbReference type="Gene3D" id="3.30.1370.10">
    <property type="entry name" value="K Homology domain, type 1"/>
    <property type="match status" value="2"/>
</dbReference>
<dbReference type="InterPro" id="IPR036612">
    <property type="entry name" value="KH_dom_type_1_sf"/>
</dbReference>
<sequence length="453" mass="48022">MAVERAKQMITDVITRAASRPSTQNFSSDGRAITVEMTIPATKCGLVIGKMGETIKQLQEQAGCKMVMIQDSQEVTGQSKPLRITGDPDKVEVAKRLVTDLINSREDNGTIPRLYSEQATAKGEVVVPRASVGMIIGKGGETIKRLAMETGTKIQFKADDDPTSPDRCAVIMGSREQIYKATELITELVHKSCSGSLMTGQTEAFYMHVPSNKTGLVIGKGGETIKQINAESGAHCELSRDPPPNPQEKVGDIAPGTPVPPFNGAGAPNGSNYGVSQYNGQYGASLWNNTYAAQQADAGNGWANQAGQYYAGGTGANAQNSYGNMQGYTYVPQSGGQPASASQSSSTTSTGPTINPQTGQPDYSAQWAEYYRSMGLHDQAALIEAQMKQNRNTATASANPPPPGTTATQSSYSNQSYPATSTGNATSQYSGYSGAQTQNFPATGQFQSQQQQF</sequence>
<dbReference type="PROSITE" id="PS50084">
    <property type="entry name" value="KH_TYPE_1"/>
    <property type="match status" value="3"/>
</dbReference>
<keyword evidence="8" id="KW-1185">Reference proteome</keyword>
<dbReference type="Gene3D" id="3.30.310.210">
    <property type="match status" value="1"/>
</dbReference>
<evidence type="ECO:0000256" key="4">
    <source>
        <dbReference type="PROSITE-ProRule" id="PRU00117"/>
    </source>
</evidence>
<feature type="region of interest" description="Disordered" evidence="5">
    <location>
        <begin position="390"/>
        <end position="453"/>
    </location>
</feature>
<evidence type="ECO:0000256" key="3">
    <source>
        <dbReference type="ARBA" id="ARBA00023242"/>
    </source>
</evidence>
<feature type="compositionally biased region" description="Polar residues" evidence="5">
    <location>
        <begin position="409"/>
        <end position="444"/>
    </location>
</feature>
<reference evidence="7 8" key="1">
    <citation type="submission" date="2018-11" db="EMBL/GenBank/DDBJ databases">
        <authorList>
            <consortium name="Pathogen Informatics"/>
        </authorList>
    </citation>
    <scope>NUCLEOTIDE SEQUENCE [LARGE SCALE GENOMIC DNA]</scope>
</reference>
<feature type="domain" description="K Homology" evidence="6">
    <location>
        <begin position="31"/>
        <end position="103"/>
    </location>
</feature>
<keyword evidence="4" id="KW-0694">RNA-binding</keyword>
<dbReference type="GO" id="GO:0005634">
    <property type="term" value="C:nucleus"/>
    <property type="evidence" value="ECO:0007669"/>
    <property type="project" value="UniProtKB-SubCell"/>
</dbReference>
<organism evidence="7">
    <name type="scientific">Heligmosomoides polygyrus</name>
    <name type="common">Parasitic roundworm</name>
    <dbReference type="NCBI Taxonomy" id="6339"/>
    <lineage>
        <taxon>Eukaryota</taxon>
        <taxon>Metazoa</taxon>
        <taxon>Ecdysozoa</taxon>
        <taxon>Nematoda</taxon>
        <taxon>Chromadorea</taxon>
        <taxon>Rhabditida</taxon>
        <taxon>Rhabditina</taxon>
        <taxon>Rhabditomorpha</taxon>
        <taxon>Strongyloidea</taxon>
        <taxon>Heligmosomidae</taxon>
        <taxon>Heligmosomoides</taxon>
    </lineage>
</organism>
<dbReference type="CDD" id="cd22398">
    <property type="entry name" value="KH-I_FUBP_rpt3"/>
    <property type="match status" value="1"/>
</dbReference>
<keyword evidence="3" id="KW-0539">Nucleus</keyword>
<dbReference type="Proteomes" id="UP000050761">
    <property type="component" value="Unassembled WGS sequence"/>
</dbReference>
<proteinExistence type="predicted"/>
<feature type="domain" description="K Homology" evidence="6">
    <location>
        <begin position="201"/>
        <end position="258"/>
    </location>
</feature>
<dbReference type="InterPro" id="IPR004088">
    <property type="entry name" value="KH_dom_type_1"/>
</dbReference>
<feature type="domain" description="K Homology" evidence="6">
    <location>
        <begin position="119"/>
        <end position="190"/>
    </location>
</feature>
<evidence type="ECO:0000313" key="9">
    <source>
        <dbReference type="WBParaSite" id="HPBE_0001565001-mRNA-1"/>
    </source>
</evidence>
<dbReference type="EMBL" id="UZAH01028966">
    <property type="protein sequence ID" value="VDP03446.1"/>
    <property type="molecule type" value="Genomic_DNA"/>
</dbReference>
<accession>A0A3P8E8D7</accession>
<feature type="compositionally biased region" description="Low complexity" evidence="5">
    <location>
        <begin position="333"/>
        <end position="352"/>
    </location>
</feature>
<dbReference type="GO" id="GO:0006355">
    <property type="term" value="P:regulation of DNA-templated transcription"/>
    <property type="evidence" value="ECO:0007669"/>
    <property type="project" value="InterPro"/>
</dbReference>
<dbReference type="AlphaFoldDB" id="A0A3P8E8D7"/>
<protein>
    <submittedName>
        <fullName evidence="9">KH domain-containing protein</fullName>
    </submittedName>
</protein>
<comment type="subcellular location">
    <subcellularLocation>
        <location evidence="1">Nucleus</location>
    </subcellularLocation>
</comment>
<name>A0A3P8E8D7_HELPZ</name>
<dbReference type="OrthoDB" id="5204190at2759"/>
<dbReference type="InterPro" id="IPR015096">
    <property type="entry name" value="FUBP_C"/>
</dbReference>
<reference evidence="9" key="2">
    <citation type="submission" date="2019-09" db="UniProtKB">
        <authorList>
            <consortium name="WormBaseParasite"/>
        </authorList>
    </citation>
    <scope>IDENTIFICATION</scope>
</reference>
<gene>
    <name evidence="7" type="ORF">HPBE_LOCUS15649</name>
</gene>
<dbReference type="InterPro" id="IPR004087">
    <property type="entry name" value="KH_dom"/>
</dbReference>
<evidence type="ECO:0000259" key="6">
    <source>
        <dbReference type="SMART" id="SM00322"/>
    </source>
</evidence>
<dbReference type="WBParaSite" id="HPBE_0001565001-mRNA-1">
    <property type="protein sequence ID" value="HPBE_0001565001-mRNA-1"/>
    <property type="gene ID" value="HPBE_0001565001"/>
</dbReference>